<dbReference type="KEGG" id="hqi:H9L05_15655"/>
<dbReference type="RefSeq" id="WP_187731729.1">
    <property type="nucleotide sequence ID" value="NZ_BMFN01000003.1"/>
</dbReference>
<evidence type="ECO:0000313" key="3">
    <source>
        <dbReference type="EMBL" id="QNP51445.1"/>
    </source>
</evidence>
<evidence type="ECO:0000256" key="1">
    <source>
        <dbReference type="SAM" id="Coils"/>
    </source>
</evidence>
<accession>A0A7H0GT29</accession>
<evidence type="ECO:0000313" key="4">
    <source>
        <dbReference type="Proteomes" id="UP000516093"/>
    </source>
</evidence>
<reference evidence="3 4" key="1">
    <citation type="submission" date="2020-08" db="EMBL/GenBank/DDBJ databases">
        <title>Genome sequence of Hymenobacter qilianensis JCM 19763T.</title>
        <authorList>
            <person name="Hyun D.-W."/>
            <person name="Bae J.-W."/>
        </authorList>
    </citation>
    <scope>NUCLEOTIDE SEQUENCE [LARGE SCALE GENOMIC DNA]</scope>
    <source>
        <strain evidence="3 4">JCM 19763</strain>
    </source>
</reference>
<name>A0A7H0GT29_9BACT</name>
<feature type="coiled-coil region" evidence="1">
    <location>
        <begin position="134"/>
        <end position="161"/>
    </location>
</feature>
<feature type="region of interest" description="Disordered" evidence="2">
    <location>
        <begin position="99"/>
        <end position="119"/>
    </location>
</feature>
<proteinExistence type="predicted"/>
<keyword evidence="4" id="KW-1185">Reference proteome</keyword>
<keyword evidence="1" id="KW-0175">Coiled coil</keyword>
<sequence>MKKISKKSASLAERTEWDKHFLLIIDEVKSAFNIKSDRAMCRQLGIHENLISRVRTGIQSVPATVWDILNKQLRTPEYKAKGFGGRGVLQITSASRVQNEASVSDSPDTDEFKKDTGLQPITQPSLQTECAKDLEVANEIIALLTRQLADKQRTIQLLLEQNNQK</sequence>
<evidence type="ECO:0000256" key="2">
    <source>
        <dbReference type="SAM" id="MobiDB-lite"/>
    </source>
</evidence>
<dbReference type="AlphaFoldDB" id="A0A7H0GT29"/>
<gene>
    <name evidence="3" type="ORF">H9L05_15655</name>
</gene>
<dbReference type="EMBL" id="CP060784">
    <property type="protein sequence ID" value="QNP51445.1"/>
    <property type="molecule type" value="Genomic_DNA"/>
</dbReference>
<protein>
    <submittedName>
        <fullName evidence="3">Uncharacterized protein</fullName>
    </submittedName>
</protein>
<dbReference type="Proteomes" id="UP000516093">
    <property type="component" value="Chromosome"/>
</dbReference>
<organism evidence="3 4">
    <name type="scientific">Hymenobacter qilianensis</name>
    <dbReference type="NCBI Taxonomy" id="1385715"/>
    <lineage>
        <taxon>Bacteria</taxon>
        <taxon>Pseudomonadati</taxon>
        <taxon>Bacteroidota</taxon>
        <taxon>Cytophagia</taxon>
        <taxon>Cytophagales</taxon>
        <taxon>Hymenobacteraceae</taxon>
        <taxon>Hymenobacter</taxon>
    </lineage>
</organism>